<proteinExistence type="predicted"/>
<keyword evidence="7" id="KW-1185">Reference proteome</keyword>
<reference evidence="6" key="1">
    <citation type="submission" date="2020-09" db="EMBL/GenBank/DDBJ databases">
        <title>Genome-Enabled Discovery of Anthraquinone Biosynthesis in Senna tora.</title>
        <authorList>
            <person name="Kang S.-H."/>
            <person name="Pandey R.P."/>
            <person name="Lee C.-M."/>
            <person name="Sim J.-S."/>
            <person name="Jeong J.-T."/>
            <person name="Choi B.-S."/>
            <person name="Jung M."/>
            <person name="Ginzburg D."/>
            <person name="Zhao K."/>
            <person name="Won S.Y."/>
            <person name="Oh T.-J."/>
            <person name="Yu Y."/>
            <person name="Kim N.-H."/>
            <person name="Lee O.R."/>
            <person name="Lee T.-H."/>
            <person name="Bashyal P."/>
            <person name="Kim T.-S."/>
            <person name="Lee W.-H."/>
            <person name="Kawkins C."/>
            <person name="Kim C.-K."/>
            <person name="Kim J.S."/>
            <person name="Ahn B.O."/>
            <person name="Rhee S.Y."/>
            <person name="Sohng J.K."/>
        </authorList>
    </citation>
    <scope>NUCLEOTIDE SEQUENCE</scope>
    <source>
        <tissue evidence="6">Leaf</tissue>
    </source>
</reference>
<protein>
    <submittedName>
        <fullName evidence="6">Transcription initiation factor TFIID subunit 11-like</fullName>
    </submittedName>
</protein>
<dbReference type="GO" id="GO:0003676">
    <property type="term" value="F:nucleic acid binding"/>
    <property type="evidence" value="ECO:0007669"/>
    <property type="project" value="InterPro"/>
</dbReference>
<feature type="region of interest" description="Disordered" evidence="3">
    <location>
        <begin position="190"/>
        <end position="251"/>
    </location>
</feature>
<dbReference type="InterPro" id="IPR001660">
    <property type="entry name" value="SAM"/>
</dbReference>
<feature type="compositionally biased region" description="Acidic residues" evidence="3">
    <location>
        <begin position="190"/>
        <end position="201"/>
    </location>
</feature>
<name>A0A834X6I8_9FABA</name>
<keyword evidence="1" id="KW-0677">Repeat</keyword>
<keyword evidence="2" id="KW-0863">Zinc-finger</keyword>
<dbReference type="InterPro" id="IPR054722">
    <property type="entry name" value="PolX-like_BBD"/>
</dbReference>
<organism evidence="6 7">
    <name type="scientific">Senna tora</name>
    <dbReference type="NCBI Taxonomy" id="362788"/>
    <lineage>
        <taxon>Eukaryota</taxon>
        <taxon>Viridiplantae</taxon>
        <taxon>Streptophyta</taxon>
        <taxon>Embryophyta</taxon>
        <taxon>Tracheophyta</taxon>
        <taxon>Spermatophyta</taxon>
        <taxon>Magnoliopsida</taxon>
        <taxon>eudicotyledons</taxon>
        <taxon>Gunneridae</taxon>
        <taxon>Pentapetalae</taxon>
        <taxon>rosids</taxon>
        <taxon>fabids</taxon>
        <taxon>Fabales</taxon>
        <taxon>Fabaceae</taxon>
        <taxon>Caesalpinioideae</taxon>
        <taxon>Cassia clade</taxon>
        <taxon>Senna</taxon>
    </lineage>
</organism>
<evidence type="ECO:0000256" key="3">
    <source>
        <dbReference type="SAM" id="MobiDB-lite"/>
    </source>
</evidence>
<dbReference type="SUPFAM" id="SSF47769">
    <property type="entry name" value="SAM/Pointed domain"/>
    <property type="match status" value="1"/>
</dbReference>
<gene>
    <name evidence="6" type="ORF">G2W53_007574</name>
</gene>
<dbReference type="EMBL" id="JAAIUW010000003">
    <property type="protein sequence ID" value="KAF7839092.1"/>
    <property type="molecule type" value="Genomic_DNA"/>
</dbReference>
<dbReference type="GO" id="GO:0008270">
    <property type="term" value="F:zinc ion binding"/>
    <property type="evidence" value="ECO:0007669"/>
    <property type="project" value="UniProtKB-KW"/>
</dbReference>
<dbReference type="PROSITE" id="PS50105">
    <property type="entry name" value="SAM_DOMAIN"/>
    <property type="match status" value="1"/>
</dbReference>
<dbReference type="PANTHER" id="PTHR10627:SF72">
    <property type="entry name" value="STERILE ALPHA MOTIF_POINTED DOMAIN-CONTAINING PROTEIN-RELATED"/>
    <property type="match status" value="1"/>
</dbReference>
<dbReference type="Pfam" id="PF00536">
    <property type="entry name" value="SAM_1"/>
    <property type="match status" value="1"/>
</dbReference>
<dbReference type="InterPro" id="IPR001878">
    <property type="entry name" value="Znf_CCHC"/>
</dbReference>
<dbReference type="Proteomes" id="UP000634136">
    <property type="component" value="Unassembled WGS sequence"/>
</dbReference>
<feature type="region of interest" description="Disordered" evidence="3">
    <location>
        <begin position="70"/>
        <end position="128"/>
    </location>
</feature>
<dbReference type="AlphaFoldDB" id="A0A834X6I8"/>
<dbReference type="SUPFAM" id="SSF57756">
    <property type="entry name" value="Retrovirus zinc finger-like domains"/>
    <property type="match status" value="1"/>
</dbReference>
<dbReference type="SMART" id="SM00454">
    <property type="entry name" value="SAM"/>
    <property type="match status" value="1"/>
</dbReference>
<evidence type="ECO:0000313" key="7">
    <source>
        <dbReference type="Proteomes" id="UP000634136"/>
    </source>
</evidence>
<evidence type="ECO:0000259" key="4">
    <source>
        <dbReference type="PROSITE" id="PS50105"/>
    </source>
</evidence>
<dbReference type="OrthoDB" id="539213at2759"/>
<dbReference type="CDD" id="cd09487">
    <property type="entry name" value="SAM_superfamily"/>
    <property type="match status" value="1"/>
</dbReference>
<dbReference type="InterPro" id="IPR036875">
    <property type="entry name" value="Znf_CCHC_sf"/>
</dbReference>
<sequence>MARTPRSCIIPCHGNFRHNDSQGGPFAEMQPPEPTIISPPGTANNASETAAHFPAATATAGPATTAQQFIDNAGPLKRQRRPSVRLGDIGDQPATLAYDSHARRPTKHPWRLPKDSSSTPSSKAVKARSLTNLVNGAGVSQEGQEFEYMNNHNGNGNAELGFRKAKAKRGTATKRVRSSWVTASRVVEGAEVDSREDEDEGFRDFDPDPNSPLKDPSPVHSVDNVELGSWQGQRRPTGRHVVSETREDDDVEFDQLPESDLRDLRDRKCGTSEGVRSWLVELGLSRYAPIFEIHEVDDEVLPMLTFEDLKDMGINAVGSRRKMHTAIQKLREGCSQTSFYRKLVQEEIILKKHVSHSLNLVGQGAGKALKPKANKFKKGKTPVNAPNVERKDQKASKCHFCWKDGHFQKDCLKRKAWWLDSGATTHVCNMMQGFLTIQTINPNESFLSMGNRMKASIEGIGTY</sequence>
<dbReference type="Pfam" id="PF22936">
    <property type="entry name" value="Pol_BBD"/>
    <property type="match status" value="1"/>
</dbReference>
<evidence type="ECO:0000256" key="1">
    <source>
        <dbReference type="ARBA" id="ARBA00022737"/>
    </source>
</evidence>
<dbReference type="PANTHER" id="PTHR10627">
    <property type="entry name" value="SCP160"/>
    <property type="match status" value="1"/>
</dbReference>
<feature type="domain" description="SAM" evidence="4">
    <location>
        <begin position="270"/>
        <end position="333"/>
    </location>
</feature>
<keyword evidence="2" id="KW-0479">Metal-binding</keyword>
<dbReference type="PROSITE" id="PS50158">
    <property type="entry name" value="ZF_CCHC"/>
    <property type="match status" value="1"/>
</dbReference>
<feature type="domain" description="CCHC-type" evidence="5">
    <location>
        <begin position="397"/>
        <end position="411"/>
    </location>
</feature>
<evidence type="ECO:0000259" key="5">
    <source>
        <dbReference type="PROSITE" id="PS50158"/>
    </source>
</evidence>
<keyword evidence="2" id="KW-0862">Zinc</keyword>
<comment type="caution">
    <text evidence="6">The sequence shown here is derived from an EMBL/GenBank/DDBJ whole genome shotgun (WGS) entry which is preliminary data.</text>
</comment>
<evidence type="ECO:0000313" key="6">
    <source>
        <dbReference type="EMBL" id="KAF7839092.1"/>
    </source>
</evidence>
<evidence type="ECO:0000256" key="2">
    <source>
        <dbReference type="PROSITE-ProRule" id="PRU00047"/>
    </source>
</evidence>
<dbReference type="InterPro" id="IPR013761">
    <property type="entry name" value="SAM/pointed_sf"/>
</dbReference>
<accession>A0A834X6I8</accession>
<dbReference type="Gene3D" id="1.10.150.50">
    <property type="entry name" value="Transcription Factor, Ets-1"/>
    <property type="match status" value="1"/>
</dbReference>